<dbReference type="SUPFAM" id="SSF88946">
    <property type="entry name" value="Sigma2 domain of RNA polymerase sigma factors"/>
    <property type="match status" value="1"/>
</dbReference>
<evidence type="ECO:0000256" key="2">
    <source>
        <dbReference type="ARBA" id="ARBA00023015"/>
    </source>
</evidence>
<dbReference type="InterPro" id="IPR013249">
    <property type="entry name" value="RNA_pol_sigma70_r4_t2"/>
</dbReference>
<dbReference type="Gene3D" id="1.10.10.10">
    <property type="entry name" value="Winged helix-like DNA-binding domain superfamily/Winged helix DNA-binding domain"/>
    <property type="match status" value="1"/>
</dbReference>
<dbReference type="Pfam" id="PF08281">
    <property type="entry name" value="Sigma70_r4_2"/>
    <property type="match status" value="1"/>
</dbReference>
<dbReference type="GO" id="GO:0016987">
    <property type="term" value="F:sigma factor activity"/>
    <property type="evidence" value="ECO:0007669"/>
    <property type="project" value="UniProtKB-KW"/>
</dbReference>
<organism evidence="7 8">
    <name type="scientific">Salirhabdus euzebyi</name>
    <dbReference type="NCBI Taxonomy" id="394506"/>
    <lineage>
        <taxon>Bacteria</taxon>
        <taxon>Bacillati</taxon>
        <taxon>Bacillota</taxon>
        <taxon>Bacilli</taxon>
        <taxon>Bacillales</taxon>
        <taxon>Bacillaceae</taxon>
        <taxon>Salirhabdus</taxon>
    </lineage>
</organism>
<dbReference type="AlphaFoldDB" id="A0A841QA30"/>
<dbReference type="NCBIfam" id="TIGR02937">
    <property type="entry name" value="sigma70-ECF"/>
    <property type="match status" value="1"/>
</dbReference>
<evidence type="ECO:0000313" key="7">
    <source>
        <dbReference type="EMBL" id="MBB6455371.1"/>
    </source>
</evidence>
<dbReference type="InterPro" id="IPR014284">
    <property type="entry name" value="RNA_pol_sigma-70_dom"/>
</dbReference>
<feature type="domain" description="RNA polymerase sigma factor 70 region 4 type 2" evidence="6">
    <location>
        <begin position="66"/>
        <end position="118"/>
    </location>
</feature>
<dbReference type="InterPro" id="IPR013324">
    <property type="entry name" value="RNA_pol_sigma_r3/r4-like"/>
</dbReference>
<dbReference type="InterPro" id="IPR036388">
    <property type="entry name" value="WH-like_DNA-bd_sf"/>
</dbReference>
<comment type="caution">
    <text evidence="7">The sequence shown here is derived from an EMBL/GenBank/DDBJ whole genome shotgun (WGS) entry which is preliminary data.</text>
</comment>
<dbReference type="SUPFAM" id="SSF88659">
    <property type="entry name" value="Sigma3 and sigma4 domains of RNA polymerase sigma factors"/>
    <property type="match status" value="1"/>
</dbReference>
<evidence type="ECO:0000256" key="1">
    <source>
        <dbReference type="ARBA" id="ARBA00010641"/>
    </source>
</evidence>
<dbReference type="GO" id="GO:0006352">
    <property type="term" value="P:DNA-templated transcription initiation"/>
    <property type="evidence" value="ECO:0007669"/>
    <property type="project" value="InterPro"/>
</dbReference>
<gene>
    <name evidence="7" type="ORF">HNQ94_003871</name>
</gene>
<proteinExistence type="inferred from homology"/>
<dbReference type="GO" id="GO:0003677">
    <property type="term" value="F:DNA binding"/>
    <property type="evidence" value="ECO:0007669"/>
    <property type="project" value="InterPro"/>
</dbReference>
<reference evidence="7 8" key="1">
    <citation type="submission" date="2020-08" db="EMBL/GenBank/DDBJ databases">
        <title>Genomic Encyclopedia of Type Strains, Phase IV (KMG-IV): sequencing the most valuable type-strain genomes for metagenomic binning, comparative biology and taxonomic classification.</title>
        <authorList>
            <person name="Goeker M."/>
        </authorList>
    </citation>
    <scope>NUCLEOTIDE SEQUENCE [LARGE SCALE GENOMIC DNA]</scope>
    <source>
        <strain evidence="7 8">DSM 19612</strain>
    </source>
</reference>
<comment type="similarity">
    <text evidence="1">Belongs to the sigma-70 factor family. ECF subfamily.</text>
</comment>
<sequence length="127" mass="15407">MVDALPSYESQGFKTWLSRIAFNTAIDSYRKKRRRKEELRTFDEPILHIENEASAENTMLKNDQVEKIQQAIHSMPKNYREVVYGYYIHHKSYAELAIELDLAEKTVEMRLYRARKWMRENWKEEDF</sequence>
<dbReference type="Proteomes" id="UP000581688">
    <property type="component" value="Unassembled WGS sequence"/>
</dbReference>
<keyword evidence="3" id="KW-0731">Sigma factor</keyword>
<dbReference type="PANTHER" id="PTHR43133:SF60">
    <property type="entry name" value="RNA POLYMERASE SIGMA FACTOR SIGV"/>
    <property type="match status" value="1"/>
</dbReference>
<dbReference type="CDD" id="cd06171">
    <property type="entry name" value="Sigma70_r4"/>
    <property type="match status" value="1"/>
</dbReference>
<dbReference type="Pfam" id="PF04542">
    <property type="entry name" value="Sigma70_r2"/>
    <property type="match status" value="1"/>
</dbReference>
<evidence type="ECO:0000259" key="6">
    <source>
        <dbReference type="Pfam" id="PF08281"/>
    </source>
</evidence>
<accession>A0A841QA30</accession>
<evidence type="ECO:0000313" key="8">
    <source>
        <dbReference type="Proteomes" id="UP000581688"/>
    </source>
</evidence>
<evidence type="ECO:0000256" key="3">
    <source>
        <dbReference type="ARBA" id="ARBA00023082"/>
    </source>
</evidence>
<evidence type="ECO:0000259" key="5">
    <source>
        <dbReference type="Pfam" id="PF04542"/>
    </source>
</evidence>
<name>A0A841QA30_9BACI</name>
<dbReference type="EMBL" id="JACHGH010000020">
    <property type="protein sequence ID" value="MBB6455371.1"/>
    <property type="molecule type" value="Genomic_DNA"/>
</dbReference>
<protein>
    <submittedName>
        <fullName evidence="7">RNA polymerase sigma factor (Sigma-70 family)</fullName>
    </submittedName>
</protein>
<feature type="domain" description="RNA polymerase sigma-70 region 2" evidence="5">
    <location>
        <begin position="2"/>
        <end position="35"/>
    </location>
</feature>
<keyword evidence="2" id="KW-0805">Transcription regulation</keyword>
<keyword evidence="4" id="KW-0804">Transcription</keyword>
<evidence type="ECO:0000256" key="4">
    <source>
        <dbReference type="ARBA" id="ARBA00023163"/>
    </source>
</evidence>
<dbReference type="InterPro" id="IPR013325">
    <property type="entry name" value="RNA_pol_sigma_r2"/>
</dbReference>
<keyword evidence="8" id="KW-1185">Reference proteome</keyword>
<dbReference type="Gene3D" id="1.10.1740.10">
    <property type="match status" value="1"/>
</dbReference>
<dbReference type="PANTHER" id="PTHR43133">
    <property type="entry name" value="RNA POLYMERASE ECF-TYPE SIGMA FACTO"/>
    <property type="match status" value="1"/>
</dbReference>
<dbReference type="InterPro" id="IPR007627">
    <property type="entry name" value="RNA_pol_sigma70_r2"/>
</dbReference>
<dbReference type="InterPro" id="IPR039425">
    <property type="entry name" value="RNA_pol_sigma-70-like"/>
</dbReference>